<dbReference type="Pfam" id="PF02195">
    <property type="entry name" value="ParB_N"/>
    <property type="match status" value="1"/>
</dbReference>
<name>A0A1Z4JSH7_LEPBY</name>
<dbReference type="GO" id="GO:0003677">
    <property type="term" value="F:DNA binding"/>
    <property type="evidence" value="ECO:0007669"/>
    <property type="project" value="InterPro"/>
</dbReference>
<dbReference type="Proteomes" id="UP000217895">
    <property type="component" value="Plasmid Plasmid2 dna"/>
</dbReference>
<dbReference type="SMART" id="SM00470">
    <property type="entry name" value="ParB"/>
    <property type="match status" value="1"/>
</dbReference>
<evidence type="ECO:0000313" key="3">
    <source>
        <dbReference type="EMBL" id="BAY59636.1"/>
    </source>
</evidence>
<gene>
    <name evidence="3" type="ORF">NIES2135_65130</name>
</gene>
<dbReference type="Gene3D" id="3.90.1530.30">
    <property type="match status" value="1"/>
</dbReference>
<dbReference type="GO" id="GO:0005694">
    <property type="term" value="C:chromosome"/>
    <property type="evidence" value="ECO:0007669"/>
    <property type="project" value="TreeGrafter"/>
</dbReference>
<keyword evidence="4" id="KW-1185">Reference proteome</keyword>
<dbReference type="SUPFAM" id="SSF110849">
    <property type="entry name" value="ParB/Sulfiredoxin"/>
    <property type="match status" value="1"/>
</dbReference>
<comment type="similarity">
    <text evidence="1">Belongs to the ParB family.</text>
</comment>
<dbReference type="PANTHER" id="PTHR33375:SF7">
    <property type="entry name" value="CHROMOSOME 2-PARTITIONING PROTEIN PARB-RELATED"/>
    <property type="match status" value="1"/>
</dbReference>
<dbReference type="EMBL" id="AP018205">
    <property type="protein sequence ID" value="BAY59636.1"/>
    <property type="molecule type" value="Genomic_DNA"/>
</dbReference>
<dbReference type="SUPFAM" id="SSF109709">
    <property type="entry name" value="KorB DNA-binding domain-like"/>
    <property type="match status" value="1"/>
</dbReference>
<reference evidence="3 4" key="1">
    <citation type="submission" date="2017-06" db="EMBL/GenBank/DDBJ databases">
        <title>Genome sequencing of cyanobaciteial culture collection at National Institute for Environmental Studies (NIES).</title>
        <authorList>
            <person name="Hirose Y."/>
            <person name="Shimura Y."/>
            <person name="Fujisawa T."/>
            <person name="Nakamura Y."/>
            <person name="Kawachi M."/>
        </authorList>
    </citation>
    <scope>NUCLEOTIDE SEQUENCE [LARGE SCALE GENOMIC DNA]</scope>
    <source>
        <strain evidence="3 4">NIES-2135</strain>
        <plasmid evidence="4">Plasmid Plasmid2 dna</plasmid>
    </source>
</reference>
<dbReference type="InterPro" id="IPR036086">
    <property type="entry name" value="ParB/Sulfiredoxin_sf"/>
</dbReference>
<dbReference type="InterPro" id="IPR004437">
    <property type="entry name" value="ParB/RepB/Spo0J"/>
</dbReference>
<keyword evidence="3" id="KW-0614">Plasmid</keyword>
<dbReference type="InterPro" id="IPR003115">
    <property type="entry name" value="ParB_N"/>
</dbReference>
<dbReference type="AlphaFoldDB" id="A0A1Z4JSH7"/>
<organism evidence="3 4">
    <name type="scientific">Leptolyngbya boryana NIES-2135</name>
    <dbReference type="NCBI Taxonomy" id="1973484"/>
    <lineage>
        <taxon>Bacteria</taxon>
        <taxon>Bacillati</taxon>
        <taxon>Cyanobacteriota</taxon>
        <taxon>Cyanophyceae</taxon>
        <taxon>Leptolyngbyales</taxon>
        <taxon>Leptolyngbyaceae</taxon>
        <taxon>Leptolyngbya group</taxon>
        <taxon>Leptolyngbya</taxon>
    </lineage>
</organism>
<evidence type="ECO:0000313" key="4">
    <source>
        <dbReference type="Proteomes" id="UP000217895"/>
    </source>
</evidence>
<sequence>MKAENDAVAINLVEDVDTKQNVQLIPLNCIQVGKQSRTYFSPHSLNLLAQSFQRYGFQGVINVRYIDRDCYEVVAGERRLRAAKLAGLKAVQCIVGDFTPEEALEFALRENLQREDLSKLEETEALLALLSLKLKLEQSHIIEVINKEGHLDRQKNNQPKSTELQQIESLLGSFGIELQTFRTKNLRTLTLPYEIRQAHLEGGLPYSSALEIGKVKDPTVRANVLQEALAQGYSVRDVQSIVQQVAQPSSRETLKPSDRVHAIARRLKKVEASIRDRVKLDQVIDQFIDVLEEIVKDRAS</sequence>
<geneLocation type="plasmid" evidence="3">
    <name>plasmid2</name>
</geneLocation>
<evidence type="ECO:0000259" key="2">
    <source>
        <dbReference type="SMART" id="SM00470"/>
    </source>
</evidence>
<dbReference type="GO" id="GO:0007059">
    <property type="term" value="P:chromosome segregation"/>
    <property type="evidence" value="ECO:0007669"/>
    <property type="project" value="TreeGrafter"/>
</dbReference>
<feature type="domain" description="ParB-like N-terminal" evidence="2">
    <location>
        <begin position="23"/>
        <end position="112"/>
    </location>
</feature>
<dbReference type="InterPro" id="IPR050336">
    <property type="entry name" value="Chromosome_partition/occlusion"/>
</dbReference>
<accession>A0A1Z4JSH7</accession>
<proteinExistence type="inferred from homology"/>
<protein>
    <submittedName>
        <fullName evidence="3">Chromosome partitioning protein, ParB family</fullName>
    </submittedName>
</protein>
<dbReference type="NCBIfam" id="TIGR00180">
    <property type="entry name" value="parB_part"/>
    <property type="match status" value="1"/>
</dbReference>
<dbReference type="PANTHER" id="PTHR33375">
    <property type="entry name" value="CHROMOSOME-PARTITIONING PROTEIN PARB-RELATED"/>
    <property type="match status" value="1"/>
</dbReference>
<evidence type="ECO:0000256" key="1">
    <source>
        <dbReference type="ARBA" id="ARBA00006295"/>
    </source>
</evidence>
<dbReference type="Gene3D" id="1.10.10.2830">
    <property type="match status" value="1"/>
</dbReference>